<dbReference type="AlphaFoldDB" id="A0A2P6RJH6"/>
<dbReference type="PANTHER" id="PTHR33132:SF135">
    <property type="entry name" value="OS02G0799700 PROTEIN"/>
    <property type="match status" value="1"/>
</dbReference>
<dbReference type="EMBL" id="PDCK01000040">
    <property type="protein sequence ID" value="PRQ46588.1"/>
    <property type="molecule type" value="Genomic_DNA"/>
</dbReference>
<dbReference type="PANTHER" id="PTHR33132">
    <property type="entry name" value="OSJNBB0118P14.9 PROTEIN"/>
    <property type="match status" value="1"/>
</dbReference>
<protein>
    <submittedName>
        <fullName evidence="1">Uncharacterized protein</fullName>
    </submittedName>
</protein>
<organism evidence="1 2">
    <name type="scientific">Rosa chinensis</name>
    <name type="common">China rose</name>
    <dbReference type="NCBI Taxonomy" id="74649"/>
    <lineage>
        <taxon>Eukaryota</taxon>
        <taxon>Viridiplantae</taxon>
        <taxon>Streptophyta</taxon>
        <taxon>Embryophyta</taxon>
        <taxon>Tracheophyta</taxon>
        <taxon>Spermatophyta</taxon>
        <taxon>Magnoliopsida</taxon>
        <taxon>eudicotyledons</taxon>
        <taxon>Gunneridae</taxon>
        <taxon>Pentapetalae</taxon>
        <taxon>rosids</taxon>
        <taxon>fabids</taxon>
        <taxon>Rosales</taxon>
        <taxon>Rosaceae</taxon>
        <taxon>Rosoideae</taxon>
        <taxon>Rosoideae incertae sedis</taxon>
        <taxon>Rosa</taxon>
    </lineage>
</organism>
<dbReference type="Proteomes" id="UP000238479">
    <property type="component" value="Chromosome 2"/>
</dbReference>
<evidence type="ECO:0000313" key="2">
    <source>
        <dbReference type="Proteomes" id="UP000238479"/>
    </source>
</evidence>
<sequence length="100" mass="10686">MCHPAGVSSVGHRDLAVQNRRWLLLLLQARVDGARNLQEPAARGVREAAASGGGGSGGGGARRCVCSPTRHPGSFRCRQHHADQYVWGGRTVTRNRSSTN</sequence>
<dbReference type="Gramene" id="PRQ46588">
    <property type="protein sequence ID" value="PRQ46588"/>
    <property type="gene ID" value="RchiOBHm_Chr2g0090641"/>
</dbReference>
<evidence type="ECO:0000313" key="1">
    <source>
        <dbReference type="EMBL" id="PRQ46588.1"/>
    </source>
</evidence>
<reference evidence="1 2" key="1">
    <citation type="journal article" date="2018" name="Nat. Genet.">
        <title>The Rosa genome provides new insights in the design of modern roses.</title>
        <authorList>
            <person name="Bendahmane M."/>
        </authorList>
    </citation>
    <scope>NUCLEOTIDE SEQUENCE [LARGE SCALE GENOMIC DNA]</scope>
    <source>
        <strain evidence="2">cv. Old Blush</strain>
    </source>
</reference>
<accession>A0A2P6RJH6</accession>
<proteinExistence type="predicted"/>
<name>A0A2P6RJH6_ROSCH</name>
<comment type="caution">
    <text evidence="1">The sequence shown here is derived from an EMBL/GenBank/DDBJ whole genome shotgun (WGS) entry which is preliminary data.</text>
</comment>
<gene>
    <name evidence="1" type="ORF">RchiOBHm_Chr2g0090641</name>
</gene>
<dbReference type="OMA" id="EYVWRGR"/>
<keyword evidence="2" id="KW-1185">Reference proteome</keyword>